<protein>
    <submittedName>
        <fullName evidence="2">Uncharacterized protein</fullName>
    </submittedName>
</protein>
<sequence>MGIMLAGTTLHVDVKFNDFDLSSLLEGKDYLQPFRRFLVLDGMLRAQINVPLQRIGFELDENYAWTAFMMEEDTQHIDVIATNFIPRSPPHSPLDLATLKKEIPGWLPGFNGKPQNFLDWIMKTPKIGVWPMIARKVAMKVEQKSLDRLGTTGRTVLLHASNNFVARRFFSIASYVGIGATDCMSLSNADSHRGGQNPSEDGGAARAK</sequence>
<keyword evidence="3" id="KW-1185">Reference proteome</keyword>
<feature type="compositionally biased region" description="Polar residues" evidence="1">
    <location>
        <begin position="189"/>
        <end position="199"/>
    </location>
</feature>
<comment type="caution">
    <text evidence="2">The sequence shown here is derived from an EMBL/GenBank/DDBJ whole genome shotgun (WGS) entry which is preliminary data.</text>
</comment>
<evidence type="ECO:0000313" key="2">
    <source>
        <dbReference type="EMBL" id="CAK0897194.1"/>
    </source>
</evidence>
<dbReference type="EMBL" id="CAUYUJ010020293">
    <property type="protein sequence ID" value="CAK0897194.1"/>
    <property type="molecule type" value="Genomic_DNA"/>
</dbReference>
<evidence type="ECO:0000256" key="1">
    <source>
        <dbReference type="SAM" id="MobiDB-lite"/>
    </source>
</evidence>
<gene>
    <name evidence="2" type="ORF">PCOR1329_LOCUS75446</name>
</gene>
<organism evidence="2 3">
    <name type="scientific">Prorocentrum cordatum</name>
    <dbReference type="NCBI Taxonomy" id="2364126"/>
    <lineage>
        <taxon>Eukaryota</taxon>
        <taxon>Sar</taxon>
        <taxon>Alveolata</taxon>
        <taxon>Dinophyceae</taxon>
        <taxon>Prorocentrales</taxon>
        <taxon>Prorocentraceae</taxon>
        <taxon>Prorocentrum</taxon>
    </lineage>
</organism>
<name>A0ABN9XCB2_9DINO</name>
<feature type="region of interest" description="Disordered" evidence="1">
    <location>
        <begin position="189"/>
        <end position="208"/>
    </location>
</feature>
<dbReference type="Proteomes" id="UP001189429">
    <property type="component" value="Unassembled WGS sequence"/>
</dbReference>
<reference evidence="2" key="1">
    <citation type="submission" date="2023-10" db="EMBL/GenBank/DDBJ databases">
        <authorList>
            <person name="Chen Y."/>
            <person name="Shah S."/>
            <person name="Dougan E. K."/>
            <person name="Thang M."/>
            <person name="Chan C."/>
        </authorList>
    </citation>
    <scope>NUCLEOTIDE SEQUENCE [LARGE SCALE GENOMIC DNA]</scope>
</reference>
<accession>A0ABN9XCB2</accession>
<proteinExistence type="predicted"/>
<evidence type="ECO:0000313" key="3">
    <source>
        <dbReference type="Proteomes" id="UP001189429"/>
    </source>
</evidence>